<protein>
    <submittedName>
        <fullName evidence="2">Uncharacterized protein</fullName>
    </submittedName>
</protein>
<reference evidence="2 3" key="1">
    <citation type="submission" date="2016-01" db="EMBL/GenBank/DDBJ databases">
        <title>Whole genome sequence and analysis of Micromonospora rosaria DSM 803, which can produce antibacterial substance rosamicin.</title>
        <authorList>
            <person name="Yang H."/>
            <person name="He X."/>
            <person name="Zhu D."/>
        </authorList>
    </citation>
    <scope>NUCLEOTIDE SEQUENCE [LARGE SCALE GENOMIC DNA]</scope>
    <source>
        <strain evidence="2 3">DSM 803</strain>
    </source>
</reference>
<keyword evidence="1" id="KW-0812">Transmembrane</keyword>
<keyword evidence="1" id="KW-0472">Membrane</keyword>
<feature type="transmembrane region" description="Helical" evidence="1">
    <location>
        <begin position="21"/>
        <end position="43"/>
    </location>
</feature>
<proteinExistence type="predicted"/>
<evidence type="ECO:0000256" key="1">
    <source>
        <dbReference type="SAM" id="Phobius"/>
    </source>
</evidence>
<comment type="caution">
    <text evidence="2">The sequence shown here is derived from an EMBL/GenBank/DDBJ whole genome shotgun (WGS) entry which is preliminary data.</text>
</comment>
<gene>
    <name evidence="2" type="ORF">AWW66_25400</name>
</gene>
<dbReference type="Proteomes" id="UP000070620">
    <property type="component" value="Unassembled WGS sequence"/>
</dbReference>
<name>A0A136PLB3_9ACTN</name>
<keyword evidence="3" id="KW-1185">Reference proteome</keyword>
<dbReference type="OrthoDB" id="3695060at2"/>
<accession>A0A136PLB3</accession>
<dbReference type="EMBL" id="LRQV01000124">
    <property type="protein sequence ID" value="KXK59245.1"/>
    <property type="molecule type" value="Genomic_DNA"/>
</dbReference>
<evidence type="ECO:0000313" key="2">
    <source>
        <dbReference type="EMBL" id="KXK59245.1"/>
    </source>
</evidence>
<keyword evidence="1" id="KW-1133">Transmembrane helix</keyword>
<feature type="non-terminal residue" evidence="2">
    <location>
        <position position="222"/>
    </location>
</feature>
<sequence length="222" mass="23360">MAAGKRSGQARRPATTPAHSGLTKVGLALVTVLLVGGCVVGIVRRDDGSTLVPAPTAAERDDTVPILARAAEQHGLCYGWRLSDSSTEVVSVGSNAGVGIGVEENPQCPRWVQVEARVTYTSASSELDDSAFVTVTTSPDLDRTRLVGLRTRLERFGLTREVFVDDPGWAVTRAATVLPLLVAEAGVVEPLATTAPVPADQVPPLAAAGSDLWRDRWGQLLT</sequence>
<evidence type="ECO:0000313" key="3">
    <source>
        <dbReference type="Proteomes" id="UP000070620"/>
    </source>
</evidence>
<dbReference type="RefSeq" id="WP_067371238.1">
    <property type="nucleotide sequence ID" value="NZ_LRQV01000124.1"/>
</dbReference>
<dbReference type="AlphaFoldDB" id="A0A136PLB3"/>
<organism evidence="2 3">
    <name type="scientific">Micromonospora rosaria</name>
    <dbReference type="NCBI Taxonomy" id="47874"/>
    <lineage>
        <taxon>Bacteria</taxon>
        <taxon>Bacillati</taxon>
        <taxon>Actinomycetota</taxon>
        <taxon>Actinomycetes</taxon>
        <taxon>Micromonosporales</taxon>
        <taxon>Micromonosporaceae</taxon>
        <taxon>Micromonospora</taxon>
    </lineage>
</organism>